<dbReference type="Proteomes" id="UP000655225">
    <property type="component" value="Unassembled WGS sequence"/>
</dbReference>
<dbReference type="PANTHER" id="PTHR33108">
    <property type="entry name" value="OS01G0745000 PROTEIN"/>
    <property type="match status" value="1"/>
</dbReference>
<protein>
    <recommendedName>
        <fullName evidence="3">DUF1677 family protein</fullName>
    </recommendedName>
</protein>
<comment type="caution">
    <text evidence="1">The sequence shown here is derived from an EMBL/GenBank/DDBJ whole genome shotgun (WGS) entry which is preliminary data.</text>
</comment>
<dbReference type="EMBL" id="JABCRI010000019">
    <property type="protein sequence ID" value="KAF8388917.1"/>
    <property type="molecule type" value="Genomic_DNA"/>
</dbReference>
<evidence type="ECO:0000313" key="2">
    <source>
        <dbReference type="Proteomes" id="UP000655225"/>
    </source>
</evidence>
<keyword evidence="2" id="KW-1185">Reference proteome</keyword>
<dbReference type="AlphaFoldDB" id="A0A834YHX1"/>
<gene>
    <name evidence="1" type="ORF">HHK36_025599</name>
</gene>
<evidence type="ECO:0008006" key="3">
    <source>
        <dbReference type="Google" id="ProtNLM"/>
    </source>
</evidence>
<dbReference type="Pfam" id="PF07911">
    <property type="entry name" value="DUF1677"/>
    <property type="match status" value="1"/>
</dbReference>
<dbReference type="OMA" id="MSVCVRF"/>
<sequence length="187" mass="20447">MAPNGESLVGSYSRSNNLPKPPRLLSMESLHRTVSDLSFELSKVAIEAIDVKLPSISEVEDAKCECCGMSEECTPEYIQRVRGKFSGKWICGLCAEAVKEEMGKNGGKGEEALSAHMSVCVRFNRLGRTYPALFHAEAMRDILKKSTVEGRGFRAKSISPRDKGGQKKGGIARSSSCIPAITRDIYE</sequence>
<proteinExistence type="predicted"/>
<reference evidence="1 2" key="1">
    <citation type="submission" date="2020-04" db="EMBL/GenBank/DDBJ databases">
        <title>Plant Genome Project.</title>
        <authorList>
            <person name="Zhang R.-G."/>
        </authorList>
    </citation>
    <scope>NUCLEOTIDE SEQUENCE [LARGE SCALE GENOMIC DNA]</scope>
    <source>
        <strain evidence="1">YNK0</strain>
        <tissue evidence="1">Leaf</tissue>
    </source>
</reference>
<dbReference type="OrthoDB" id="673856at2759"/>
<dbReference type="PANTHER" id="PTHR33108:SF51">
    <property type="entry name" value="DUF1677 FAMILY PROTEIN (DUF1677)"/>
    <property type="match status" value="1"/>
</dbReference>
<accession>A0A834YHX1</accession>
<name>A0A834YHX1_TETSI</name>
<dbReference type="InterPro" id="IPR012876">
    <property type="entry name" value="DUF1677_pln"/>
</dbReference>
<organism evidence="1 2">
    <name type="scientific">Tetracentron sinense</name>
    <name type="common">Spur-leaf</name>
    <dbReference type="NCBI Taxonomy" id="13715"/>
    <lineage>
        <taxon>Eukaryota</taxon>
        <taxon>Viridiplantae</taxon>
        <taxon>Streptophyta</taxon>
        <taxon>Embryophyta</taxon>
        <taxon>Tracheophyta</taxon>
        <taxon>Spermatophyta</taxon>
        <taxon>Magnoliopsida</taxon>
        <taxon>Trochodendrales</taxon>
        <taxon>Trochodendraceae</taxon>
        <taxon>Tetracentron</taxon>
    </lineage>
</organism>
<evidence type="ECO:0000313" key="1">
    <source>
        <dbReference type="EMBL" id="KAF8388917.1"/>
    </source>
</evidence>